<feature type="compositionally biased region" description="Low complexity" evidence="1">
    <location>
        <begin position="64"/>
        <end position="76"/>
    </location>
</feature>
<dbReference type="EMBL" id="CADCTL010000177">
    <property type="protein sequence ID" value="CAA9259681.1"/>
    <property type="molecule type" value="Genomic_DNA"/>
</dbReference>
<organism evidence="2">
    <name type="scientific">uncultured Acetobacteraceae bacterium</name>
    <dbReference type="NCBI Taxonomy" id="169975"/>
    <lineage>
        <taxon>Bacteria</taxon>
        <taxon>Pseudomonadati</taxon>
        <taxon>Pseudomonadota</taxon>
        <taxon>Alphaproteobacteria</taxon>
        <taxon>Acetobacterales</taxon>
        <taxon>Acetobacteraceae</taxon>
        <taxon>environmental samples</taxon>
    </lineage>
</organism>
<protein>
    <submittedName>
        <fullName evidence="2">Uncharacterized protein</fullName>
    </submittedName>
</protein>
<evidence type="ECO:0000313" key="2">
    <source>
        <dbReference type="EMBL" id="CAA9259681.1"/>
    </source>
</evidence>
<sequence>ERSGGGGAGRQAAAGPVRRGHGGGGALGPPGGQRGAVPADHGAARAARRGGGGRDLRRRRVLEARAAGALPAAAHGPGHRHGLPRPALRGRQHRRRGAGPALHGGSAACQGRDARGLGQPRGFAERLFQRAGDGGAGGVRALAPSGAGPLPGGRGRGAAGAAGPRRPRRQVPGRGEREPSGADARADRVRPGGDGLLRARPVRAGAAEPPQRRAAGAAGPRAEEPQLFPGLPEGAGGRAGFALPDSGCAGFQWRRGRPL</sequence>
<feature type="compositionally biased region" description="Low complexity" evidence="1">
    <location>
        <begin position="35"/>
        <end position="45"/>
    </location>
</feature>
<feature type="compositionally biased region" description="Basic and acidic residues" evidence="1">
    <location>
        <begin position="174"/>
        <end position="191"/>
    </location>
</feature>
<feature type="compositionally biased region" description="Basic residues" evidence="1">
    <location>
        <begin position="77"/>
        <end position="97"/>
    </location>
</feature>
<gene>
    <name evidence="2" type="ORF">AVDCRST_MAG04-2504</name>
</gene>
<feature type="compositionally biased region" description="Gly residues" evidence="1">
    <location>
        <begin position="149"/>
        <end position="160"/>
    </location>
</feature>
<feature type="non-terminal residue" evidence="2">
    <location>
        <position position="1"/>
    </location>
</feature>
<feature type="non-terminal residue" evidence="2">
    <location>
        <position position="259"/>
    </location>
</feature>
<feature type="compositionally biased region" description="Gly residues" evidence="1">
    <location>
        <begin position="22"/>
        <end position="34"/>
    </location>
</feature>
<reference evidence="2" key="1">
    <citation type="submission" date="2020-02" db="EMBL/GenBank/DDBJ databases">
        <authorList>
            <person name="Meier V. D."/>
        </authorList>
    </citation>
    <scope>NUCLEOTIDE SEQUENCE</scope>
    <source>
        <strain evidence="2">AVDCRST_MAG04</strain>
    </source>
</reference>
<feature type="region of interest" description="Disordered" evidence="1">
    <location>
        <begin position="1"/>
        <end position="259"/>
    </location>
</feature>
<feature type="compositionally biased region" description="Low complexity" evidence="1">
    <location>
        <begin position="139"/>
        <end position="148"/>
    </location>
</feature>
<proteinExistence type="predicted"/>
<dbReference type="AlphaFoldDB" id="A0A6J4IUN1"/>
<evidence type="ECO:0000256" key="1">
    <source>
        <dbReference type="SAM" id="MobiDB-lite"/>
    </source>
</evidence>
<accession>A0A6J4IUN1</accession>
<name>A0A6J4IUN1_9PROT</name>
<feature type="compositionally biased region" description="Low complexity" evidence="1">
    <location>
        <begin position="203"/>
        <end position="220"/>
    </location>
</feature>